<evidence type="ECO:0000313" key="1">
    <source>
        <dbReference type="EMBL" id="OSY38848.1"/>
    </source>
</evidence>
<accession>A0ABX3XPR6</accession>
<comment type="caution">
    <text evidence="1">The sequence shown here is derived from an EMBL/GenBank/DDBJ whole genome shotgun (WGS) entry which is preliminary data.</text>
</comment>
<evidence type="ECO:0000313" key="2">
    <source>
        <dbReference type="Proteomes" id="UP000194225"/>
    </source>
</evidence>
<name>A0ABX3XPR6_STRPT</name>
<protein>
    <submittedName>
        <fullName evidence="1">Uncharacterized protein</fullName>
    </submittedName>
</protein>
<organism evidence="1 2">
    <name type="scientific">Streptomyces platensis</name>
    <dbReference type="NCBI Taxonomy" id="58346"/>
    <lineage>
        <taxon>Bacteria</taxon>
        <taxon>Bacillati</taxon>
        <taxon>Actinomycetota</taxon>
        <taxon>Actinomycetes</taxon>
        <taxon>Kitasatosporales</taxon>
        <taxon>Streptomycetaceae</taxon>
        <taxon>Streptomyces</taxon>
    </lineage>
</organism>
<keyword evidence="2" id="KW-1185">Reference proteome</keyword>
<sequence length="35" mass="3559">MSSPELFAISLARTGLSTAVEVSPDLAAASEAPRL</sequence>
<dbReference type="Proteomes" id="UP000194225">
    <property type="component" value="Unassembled WGS sequence"/>
</dbReference>
<gene>
    <name evidence="1" type="ORF">BG653_05954</name>
</gene>
<dbReference type="EMBL" id="MIGA01000055">
    <property type="protein sequence ID" value="OSY38848.1"/>
    <property type="molecule type" value="Genomic_DNA"/>
</dbReference>
<proteinExistence type="predicted"/>
<reference evidence="1 2" key="1">
    <citation type="submission" date="2016-09" db="EMBL/GenBank/DDBJ databases">
        <title>Streptomyces platensis DSM40041, a candidate organism with high potential of specific P450 cytochromes.</title>
        <authorList>
            <person name="Grumaz C."/>
            <person name="Vainshtein Y."/>
            <person name="Kirstahler P."/>
            <person name="Sohn K."/>
        </authorList>
    </citation>
    <scope>NUCLEOTIDE SEQUENCE [LARGE SCALE GENOMIC DNA]</scope>
    <source>
        <strain evidence="1 2">DSM 40041</strain>
    </source>
</reference>